<evidence type="ECO:0000259" key="3">
    <source>
        <dbReference type="Pfam" id="PF00294"/>
    </source>
</evidence>
<evidence type="ECO:0000256" key="2">
    <source>
        <dbReference type="ARBA" id="ARBA00022777"/>
    </source>
</evidence>
<dbReference type="InterPro" id="IPR011611">
    <property type="entry name" value="PfkB_dom"/>
</dbReference>
<dbReference type="EMBL" id="CP023344">
    <property type="protein sequence ID" value="ATC62798.1"/>
    <property type="molecule type" value="Genomic_DNA"/>
</dbReference>
<dbReference type="RefSeq" id="WP_096054433.1">
    <property type="nucleotide sequence ID" value="NZ_CP023344.1"/>
</dbReference>
<proteinExistence type="predicted"/>
<dbReference type="InterPro" id="IPR002173">
    <property type="entry name" value="Carboh/pur_kinase_PfkB_CS"/>
</dbReference>
<dbReference type="PANTHER" id="PTHR46566:SF2">
    <property type="entry name" value="ATP-DEPENDENT 6-PHOSPHOFRUCTOKINASE ISOZYME 2"/>
    <property type="match status" value="1"/>
</dbReference>
<dbReference type="KEGG" id="vbh:CMV30_01790"/>
<dbReference type="OrthoDB" id="9801219at2"/>
<dbReference type="AlphaFoldDB" id="A0A290QBU8"/>
<dbReference type="PROSITE" id="PS00583">
    <property type="entry name" value="PFKB_KINASES_1"/>
    <property type="match status" value="1"/>
</dbReference>
<accession>A0A290QBU8</accession>
<dbReference type="Gene3D" id="3.40.1190.20">
    <property type="match status" value="1"/>
</dbReference>
<dbReference type="GO" id="GO:0016301">
    <property type="term" value="F:kinase activity"/>
    <property type="evidence" value="ECO:0007669"/>
    <property type="project" value="UniProtKB-KW"/>
</dbReference>
<dbReference type="InterPro" id="IPR029056">
    <property type="entry name" value="Ribokinase-like"/>
</dbReference>
<dbReference type="Proteomes" id="UP000217265">
    <property type="component" value="Chromosome"/>
</dbReference>
<reference evidence="4 5" key="1">
    <citation type="submission" date="2017-09" db="EMBL/GenBank/DDBJ databases">
        <title>Complete genome sequence of Verrucomicrobial strain HZ-65, isolated from freshwater.</title>
        <authorList>
            <person name="Choi A."/>
        </authorList>
    </citation>
    <scope>NUCLEOTIDE SEQUENCE [LARGE SCALE GENOMIC DNA]</scope>
    <source>
        <strain evidence="4 5">HZ-65</strain>
    </source>
</reference>
<evidence type="ECO:0000313" key="5">
    <source>
        <dbReference type="Proteomes" id="UP000217265"/>
    </source>
</evidence>
<keyword evidence="1" id="KW-0808">Transferase</keyword>
<keyword evidence="2" id="KW-0418">Kinase</keyword>
<gene>
    <name evidence="4" type="ORF">CMV30_01790</name>
</gene>
<keyword evidence="5" id="KW-1185">Reference proteome</keyword>
<protein>
    <recommendedName>
        <fullName evidence="3">Carbohydrate kinase PfkB domain-containing protein</fullName>
    </recommendedName>
</protein>
<feature type="domain" description="Carbohydrate kinase PfkB" evidence="3">
    <location>
        <begin position="28"/>
        <end position="303"/>
    </location>
</feature>
<organism evidence="4 5">
    <name type="scientific">Nibricoccus aquaticus</name>
    <dbReference type="NCBI Taxonomy" id="2576891"/>
    <lineage>
        <taxon>Bacteria</taxon>
        <taxon>Pseudomonadati</taxon>
        <taxon>Verrucomicrobiota</taxon>
        <taxon>Opitutia</taxon>
        <taxon>Opitutales</taxon>
        <taxon>Opitutaceae</taxon>
        <taxon>Nibricoccus</taxon>
    </lineage>
</organism>
<name>A0A290QBU8_9BACT</name>
<sequence>MSAPTTPHIYTLTGNLLAERTQDFAAWSPGKTHRATSQSFQVGGKGINVSKMLNRLGTPNTALCFPGGASGAECLAWLRYHNFNLHAFPTQKATRTGLVIRAPGQPETTFLGPDSPPDSIALQACADYLDALPDNSVLALCGSFPGLDTPDAAPLRTALERLIPRAIICADTYGAPLTWLVERPVSLIKINRDEFDLLFPPAERSTPVLARLATARTRWPVQRWIITEGPGEVCFIENTPSSTASTPSSLRPPPIAEISPTGSGDVLFACVLHALLIKKFILADAVAFALPFASANAASPGIADFPMNQVPQSRSLPTP</sequence>
<evidence type="ECO:0000256" key="1">
    <source>
        <dbReference type="ARBA" id="ARBA00022679"/>
    </source>
</evidence>
<dbReference type="Pfam" id="PF00294">
    <property type="entry name" value="PfkB"/>
    <property type="match status" value="1"/>
</dbReference>
<dbReference type="SUPFAM" id="SSF53613">
    <property type="entry name" value="Ribokinase-like"/>
    <property type="match status" value="1"/>
</dbReference>
<evidence type="ECO:0000313" key="4">
    <source>
        <dbReference type="EMBL" id="ATC62798.1"/>
    </source>
</evidence>
<dbReference type="PANTHER" id="PTHR46566">
    <property type="entry name" value="1-PHOSPHOFRUCTOKINASE-RELATED"/>
    <property type="match status" value="1"/>
</dbReference>